<keyword evidence="4 16" id="KW-0812">Transmembrane</keyword>
<keyword evidence="7 16" id="KW-1133">Transmembrane helix</keyword>
<organism evidence="18 19">
    <name type="scientific">Equus przewalskii</name>
    <name type="common">Przewalski's horse</name>
    <name type="synonym">Equus caballus przewalskii</name>
    <dbReference type="NCBI Taxonomy" id="9798"/>
    <lineage>
        <taxon>Eukaryota</taxon>
        <taxon>Metazoa</taxon>
        <taxon>Chordata</taxon>
        <taxon>Craniata</taxon>
        <taxon>Vertebrata</taxon>
        <taxon>Euteleostomi</taxon>
        <taxon>Mammalia</taxon>
        <taxon>Eutheria</taxon>
        <taxon>Laurasiatheria</taxon>
        <taxon>Perissodactyla</taxon>
        <taxon>Equidae</taxon>
        <taxon>Equus</taxon>
    </lineage>
</organism>
<feature type="domain" description="Ig-like" evidence="17">
    <location>
        <begin position="115"/>
        <end position="225"/>
    </location>
</feature>
<comment type="subcellular location">
    <subcellularLocation>
        <location evidence="1">Cell membrane</location>
        <topology evidence="1">Single-pass type I membrane protein</topology>
    </subcellularLocation>
</comment>
<evidence type="ECO:0000256" key="7">
    <source>
        <dbReference type="ARBA" id="ARBA00022989"/>
    </source>
</evidence>
<evidence type="ECO:0000313" key="18">
    <source>
        <dbReference type="Proteomes" id="UP001652662"/>
    </source>
</evidence>
<evidence type="ECO:0000256" key="9">
    <source>
        <dbReference type="ARBA" id="ARBA00023136"/>
    </source>
</evidence>
<keyword evidence="3" id="KW-1003">Cell membrane</keyword>
<sequence length="347" mass="38033">MGWPHPALCTPGPPASKHPQDLHNCICSPACCREDVIVVTLRLHHTLIGVTKPPWASGDITSSKREIGLRGRPKGATSPLRAPSASARLGSRGNFELSRAGERAMAEPGTFLLLPLALLLHAVLALGSNAFRMTQPEGPPQPGKTLNLRCQVLLSNQAPGCSWLYQRPGPAARPVFLMYITKGRIKTAEDLDTKKFSGERIQDTVFGLTLHHFSEKDQGYYFCSVLSNSIIYFSPFVPVFLPAKPTTTPAPRPPTPRPPMRAATNASQPVTRRPETCRPAKGSPGKKWLDFDCDIYIWAPLAGTCAVLLLSLIITIICNHRNRRRVCKCPRPLVRPAGKPTTSERYV</sequence>
<dbReference type="InterPro" id="IPR013783">
    <property type="entry name" value="Ig-like_fold"/>
</dbReference>
<keyword evidence="13" id="KW-0449">Lipoprotein</keyword>
<evidence type="ECO:0000256" key="8">
    <source>
        <dbReference type="ARBA" id="ARBA00023130"/>
    </source>
</evidence>
<keyword evidence="10" id="KW-0564">Palmitate</keyword>
<keyword evidence="9 16" id="KW-0472">Membrane</keyword>
<evidence type="ECO:0000256" key="5">
    <source>
        <dbReference type="ARBA" id="ARBA00022729"/>
    </source>
</evidence>
<evidence type="ECO:0000256" key="4">
    <source>
        <dbReference type="ARBA" id="ARBA00022692"/>
    </source>
</evidence>
<reference evidence="19" key="1">
    <citation type="submission" date="2025-08" db="UniProtKB">
        <authorList>
            <consortium name="RefSeq"/>
        </authorList>
    </citation>
    <scope>IDENTIFICATION</scope>
    <source>
        <tissue evidence="19">Blood</tissue>
    </source>
</reference>
<dbReference type="InterPro" id="IPR007110">
    <property type="entry name" value="Ig-like_dom"/>
</dbReference>
<keyword evidence="12" id="KW-0325">Glycoprotein</keyword>
<evidence type="ECO:0000313" key="19">
    <source>
        <dbReference type="RefSeq" id="XP_070429408.1"/>
    </source>
</evidence>
<dbReference type="PROSITE" id="PS50835">
    <property type="entry name" value="IG_LIKE"/>
    <property type="match status" value="1"/>
</dbReference>
<dbReference type="SMART" id="SM00409">
    <property type="entry name" value="IG"/>
    <property type="match status" value="1"/>
</dbReference>
<feature type="transmembrane region" description="Helical" evidence="16">
    <location>
        <begin position="111"/>
        <end position="131"/>
    </location>
</feature>
<keyword evidence="8" id="KW-1064">Adaptive immunity</keyword>
<dbReference type="InterPro" id="IPR036179">
    <property type="entry name" value="Ig-like_dom_sf"/>
</dbReference>
<evidence type="ECO:0000256" key="13">
    <source>
        <dbReference type="ARBA" id="ARBA00023288"/>
    </source>
</evidence>
<name>A0ABM4KMJ0_EQUPR</name>
<dbReference type="SUPFAM" id="SSF48726">
    <property type="entry name" value="Immunoglobulin"/>
    <property type="match status" value="1"/>
</dbReference>
<evidence type="ECO:0000259" key="17">
    <source>
        <dbReference type="PROSITE" id="PS50835"/>
    </source>
</evidence>
<dbReference type="SMART" id="SM00406">
    <property type="entry name" value="IGv"/>
    <property type="match status" value="1"/>
</dbReference>
<proteinExistence type="predicted"/>
<dbReference type="PANTHER" id="PTHR10441">
    <property type="entry name" value="CD8 ALPHA CHAIN"/>
    <property type="match status" value="1"/>
</dbReference>
<dbReference type="GeneID" id="103549981"/>
<feature type="transmembrane region" description="Helical" evidence="16">
    <location>
        <begin position="220"/>
        <end position="241"/>
    </location>
</feature>
<evidence type="ECO:0000256" key="3">
    <source>
        <dbReference type="ARBA" id="ARBA00022475"/>
    </source>
</evidence>
<evidence type="ECO:0000256" key="16">
    <source>
        <dbReference type="SAM" id="Phobius"/>
    </source>
</evidence>
<feature type="region of interest" description="Disordered" evidence="15">
    <location>
        <begin position="59"/>
        <end position="87"/>
    </location>
</feature>
<feature type="transmembrane region" description="Helical" evidence="16">
    <location>
        <begin position="295"/>
        <end position="318"/>
    </location>
</feature>
<keyword evidence="14" id="KW-0393">Immunoglobulin domain</keyword>
<evidence type="ECO:0000256" key="10">
    <source>
        <dbReference type="ARBA" id="ARBA00023139"/>
    </source>
</evidence>
<protein>
    <recommendedName>
        <fullName evidence="2">T-cell surface glycoprotein CD8 alpha chain</fullName>
    </recommendedName>
</protein>
<feature type="compositionally biased region" description="Pro residues" evidence="15">
    <location>
        <begin position="248"/>
        <end position="259"/>
    </location>
</feature>
<gene>
    <name evidence="19" type="primary">CD8A</name>
</gene>
<evidence type="ECO:0000256" key="12">
    <source>
        <dbReference type="ARBA" id="ARBA00023180"/>
    </source>
</evidence>
<dbReference type="PANTHER" id="PTHR10441:SF2">
    <property type="entry name" value="T-CELL SURFACE GLYCOPROTEIN CD8 ALPHA CHAIN"/>
    <property type="match status" value="1"/>
</dbReference>
<dbReference type="Proteomes" id="UP001652662">
    <property type="component" value="Chromosome 14"/>
</dbReference>
<dbReference type="RefSeq" id="XP_070429408.1">
    <property type="nucleotide sequence ID" value="XM_070573307.1"/>
</dbReference>
<feature type="region of interest" description="Disordered" evidence="15">
    <location>
        <begin position="247"/>
        <end position="281"/>
    </location>
</feature>
<keyword evidence="6" id="KW-0391">Immunity</keyword>
<evidence type="ECO:0000256" key="1">
    <source>
        <dbReference type="ARBA" id="ARBA00004251"/>
    </source>
</evidence>
<dbReference type="InterPro" id="IPR003599">
    <property type="entry name" value="Ig_sub"/>
</dbReference>
<dbReference type="InterPro" id="IPR015468">
    <property type="entry name" value="CD8_asu"/>
</dbReference>
<dbReference type="Gene3D" id="2.60.40.10">
    <property type="entry name" value="Immunoglobulins"/>
    <property type="match status" value="1"/>
</dbReference>
<evidence type="ECO:0000256" key="6">
    <source>
        <dbReference type="ARBA" id="ARBA00022859"/>
    </source>
</evidence>
<keyword evidence="11" id="KW-1015">Disulfide bond</keyword>
<evidence type="ECO:0000256" key="14">
    <source>
        <dbReference type="ARBA" id="ARBA00023319"/>
    </source>
</evidence>
<evidence type="ECO:0000256" key="2">
    <source>
        <dbReference type="ARBA" id="ARBA00021525"/>
    </source>
</evidence>
<evidence type="ECO:0000256" key="15">
    <source>
        <dbReference type="SAM" id="MobiDB-lite"/>
    </source>
</evidence>
<keyword evidence="5" id="KW-0732">Signal</keyword>
<keyword evidence="18" id="KW-1185">Reference proteome</keyword>
<dbReference type="Pfam" id="PF07686">
    <property type="entry name" value="V-set"/>
    <property type="match status" value="1"/>
</dbReference>
<evidence type="ECO:0000256" key="11">
    <source>
        <dbReference type="ARBA" id="ARBA00023157"/>
    </source>
</evidence>
<accession>A0ABM4KMJ0</accession>
<dbReference type="InterPro" id="IPR013106">
    <property type="entry name" value="Ig_V-set"/>
</dbReference>